<feature type="signal peptide" evidence="1">
    <location>
        <begin position="1"/>
        <end position="20"/>
    </location>
</feature>
<accession>A0A511YWY9</accession>
<gene>
    <name evidence="2" type="ORF">AFE02nite_14360</name>
</gene>
<feature type="chain" id="PRO_5039628683" description="Lipoprotein" evidence="1">
    <location>
        <begin position="21"/>
        <end position="178"/>
    </location>
</feature>
<evidence type="ECO:0000313" key="3">
    <source>
        <dbReference type="Proteomes" id="UP000321484"/>
    </source>
</evidence>
<proteinExistence type="predicted"/>
<comment type="caution">
    <text evidence="2">The sequence shown here is derived from an EMBL/GenBank/DDBJ whole genome shotgun (WGS) entry which is preliminary data.</text>
</comment>
<dbReference type="OrthoDB" id="4870416at2"/>
<sequence>MRARRSVVAVGAAVVAAVVAGCAPQPGTVAEIDGRTISEADLDRVTDELGPFLNDASRGAVLTALVQSQAGLELGELNDVEVSEERAAEFLTSLAKNSGVDATEWSEGSLTIARMQLLGGELAQLPDAEATTAQFQQILADLDVTVSPRYGEYDPATGEIVALQPDWIVDPAAAEPAE</sequence>
<dbReference type="EMBL" id="BJYK01000003">
    <property type="protein sequence ID" value="GEN79702.1"/>
    <property type="molecule type" value="Genomic_DNA"/>
</dbReference>
<dbReference type="PROSITE" id="PS51257">
    <property type="entry name" value="PROKAR_LIPOPROTEIN"/>
    <property type="match status" value="1"/>
</dbReference>
<organism evidence="2 3">
    <name type="scientific">Actinotalea fermentans</name>
    <dbReference type="NCBI Taxonomy" id="43671"/>
    <lineage>
        <taxon>Bacteria</taxon>
        <taxon>Bacillati</taxon>
        <taxon>Actinomycetota</taxon>
        <taxon>Actinomycetes</taxon>
        <taxon>Micrococcales</taxon>
        <taxon>Cellulomonadaceae</taxon>
        <taxon>Actinotalea</taxon>
    </lineage>
</organism>
<reference evidence="2 3" key="1">
    <citation type="submission" date="2019-07" db="EMBL/GenBank/DDBJ databases">
        <title>Whole genome shotgun sequence of Actinotalea fermentans NBRC 105374.</title>
        <authorList>
            <person name="Hosoyama A."/>
            <person name="Uohara A."/>
            <person name="Ohji S."/>
            <person name="Ichikawa N."/>
        </authorList>
    </citation>
    <scope>NUCLEOTIDE SEQUENCE [LARGE SCALE GENOMIC DNA]</scope>
    <source>
        <strain evidence="2 3">NBRC 105374</strain>
    </source>
</reference>
<dbReference type="Proteomes" id="UP000321484">
    <property type="component" value="Unassembled WGS sequence"/>
</dbReference>
<evidence type="ECO:0008006" key="4">
    <source>
        <dbReference type="Google" id="ProtNLM"/>
    </source>
</evidence>
<protein>
    <recommendedName>
        <fullName evidence="4">Lipoprotein</fullName>
    </recommendedName>
</protein>
<keyword evidence="1" id="KW-0732">Signal</keyword>
<dbReference type="AlphaFoldDB" id="A0A511YWY9"/>
<evidence type="ECO:0000313" key="2">
    <source>
        <dbReference type="EMBL" id="GEN79702.1"/>
    </source>
</evidence>
<evidence type="ECO:0000256" key="1">
    <source>
        <dbReference type="SAM" id="SignalP"/>
    </source>
</evidence>
<name>A0A511YWY9_9CELL</name>
<dbReference type="RefSeq" id="WP_034248504.1">
    <property type="nucleotide sequence ID" value="NZ_BJYK01000003.1"/>
</dbReference>
<keyword evidence="3" id="KW-1185">Reference proteome</keyword>